<accession>A0ABD2AH30</accession>
<keyword evidence="2" id="KW-1185">Reference proteome</keyword>
<protein>
    <submittedName>
        <fullName evidence="1">Uncharacterized protein</fullName>
    </submittedName>
</protein>
<reference evidence="1 2" key="1">
    <citation type="journal article" date="2024" name="Ann. Entomol. Soc. Am.">
        <title>Genomic analyses of the southern and eastern yellowjacket wasps (Hymenoptera: Vespidae) reveal evolutionary signatures of social life.</title>
        <authorList>
            <person name="Catto M.A."/>
            <person name="Caine P.B."/>
            <person name="Orr S.E."/>
            <person name="Hunt B.G."/>
            <person name="Goodisman M.A.D."/>
        </authorList>
    </citation>
    <scope>NUCLEOTIDE SEQUENCE [LARGE SCALE GENOMIC DNA]</scope>
    <source>
        <strain evidence="1">232</strain>
        <tissue evidence="1">Head and thorax</tissue>
    </source>
</reference>
<gene>
    <name evidence="1" type="ORF">V1477_021071</name>
</gene>
<evidence type="ECO:0000313" key="2">
    <source>
        <dbReference type="Proteomes" id="UP001607303"/>
    </source>
</evidence>
<sequence>MNLNRKLNNTDNTIPPTDTITTLLFSQPNLQYYKKRNSYGRFEKIRDELRISDFFISRLLKSNIKVNGCQSNALAIAASCFHTPLRLKTDVQLFIKIVHSSKYDFYRQHSCTNHNIRRPSQLPRKSSF</sequence>
<organism evidence="1 2">
    <name type="scientific">Vespula maculifrons</name>
    <name type="common">Eastern yellow jacket</name>
    <name type="synonym">Wasp</name>
    <dbReference type="NCBI Taxonomy" id="7453"/>
    <lineage>
        <taxon>Eukaryota</taxon>
        <taxon>Metazoa</taxon>
        <taxon>Ecdysozoa</taxon>
        <taxon>Arthropoda</taxon>
        <taxon>Hexapoda</taxon>
        <taxon>Insecta</taxon>
        <taxon>Pterygota</taxon>
        <taxon>Neoptera</taxon>
        <taxon>Endopterygota</taxon>
        <taxon>Hymenoptera</taxon>
        <taxon>Apocrita</taxon>
        <taxon>Aculeata</taxon>
        <taxon>Vespoidea</taxon>
        <taxon>Vespidae</taxon>
        <taxon>Vespinae</taxon>
        <taxon>Vespula</taxon>
    </lineage>
</organism>
<proteinExistence type="predicted"/>
<dbReference type="EMBL" id="JAYRBN010000117">
    <property type="protein sequence ID" value="KAL2719924.1"/>
    <property type="molecule type" value="Genomic_DNA"/>
</dbReference>
<name>A0ABD2AH30_VESMC</name>
<comment type="caution">
    <text evidence="1">The sequence shown here is derived from an EMBL/GenBank/DDBJ whole genome shotgun (WGS) entry which is preliminary data.</text>
</comment>
<evidence type="ECO:0000313" key="1">
    <source>
        <dbReference type="EMBL" id="KAL2719924.1"/>
    </source>
</evidence>
<dbReference type="Proteomes" id="UP001607303">
    <property type="component" value="Unassembled WGS sequence"/>
</dbReference>
<dbReference type="AlphaFoldDB" id="A0ABD2AH30"/>